<dbReference type="RefSeq" id="WP_090611252.1">
    <property type="nucleotide sequence ID" value="NZ_CP067124.1"/>
</dbReference>
<dbReference type="GO" id="GO:0016791">
    <property type="term" value="F:phosphatase activity"/>
    <property type="evidence" value="ECO:0007669"/>
    <property type="project" value="TreeGrafter"/>
</dbReference>
<dbReference type="InterPro" id="IPR011006">
    <property type="entry name" value="CheY-like_superfamily"/>
</dbReference>
<dbReference type="InterPro" id="IPR036457">
    <property type="entry name" value="PPM-type-like_dom_sf"/>
</dbReference>
<sequence>MKASNRPVHPTPRPARQKARRILLVDDSRAQRKVLSIQLRRAGYVVTEAASGAEALRACEAPTPDFIISDWRMPEMTGTELCRNFRNLKRDRYGFFILLTSNSDSADIAVGLDAGADDFLTKPVSGAELLARLNAGERLLRVEEELRHSNDKLRAALEELHETQDAMERDLREARKLQQGLVRERSGRFGNHELSLLLRSAGHIGGDLVGFFPIGAEKVGIYALDVSGHGVTAALLAAQLSVHLSGSADQNVALRAAQSGQEAVDPATLAHFFNNMMLEEMSTDTYFTMIYAELNHVTGRISMVQAGHPHPVVQRADGRIERLGNGGMPIGLFERPVFDEISVRLEPGDRLLLTSDGLIEAVGPNDRILGEEGLDAIMRTNAFLSGHAFLESMAWSVSEHSRGQRNDDISAVLIEHRAPAETLSLKRR</sequence>
<evidence type="ECO:0000256" key="3">
    <source>
        <dbReference type="SAM" id="Coils"/>
    </source>
</evidence>
<dbReference type="InterPro" id="IPR001932">
    <property type="entry name" value="PPM-type_phosphatase-like_dom"/>
</dbReference>
<dbReference type="CDD" id="cd17574">
    <property type="entry name" value="REC_OmpR"/>
    <property type="match status" value="1"/>
</dbReference>
<evidence type="ECO:0000313" key="5">
    <source>
        <dbReference type="EMBL" id="SEN49561.1"/>
    </source>
</evidence>
<dbReference type="SMART" id="SM00331">
    <property type="entry name" value="PP2C_SIG"/>
    <property type="match status" value="1"/>
</dbReference>
<reference evidence="5 6" key="1">
    <citation type="submission" date="2016-10" db="EMBL/GenBank/DDBJ databases">
        <authorList>
            <person name="de Groot N.N."/>
        </authorList>
    </citation>
    <scope>NUCLEOTIDE SEQUENCE [LARGE SCALE GENOMIC DNA]</scope>
    <source>
        <strain evidence="5 6">DSM 8512</strain>
    </source>
</reference>
<dbReference type="Proteomes" id="UP000199054">
    <property type="component" value="Unassembled WGS sequence"/>
</dbReference>
<dbReference type="SUPFAM" id="SSF52172">
    <property type="entry name" value="CheY-like"/>
    <property type="match status" value="1"/>
</dbReference>
<dbReference type="InterPro" id="IPR052016">
    <property type="entry name" value="Bact_Sigma-Reg"/>
</dbReference>
<evidence type="ECO:0000256" key="2">
    <source>
        <dbReference type="PROSITE-ProRule" id="PRU00169"/>
    </source>
</evidence>
<dbReference type="PROSITE" id="PS50110">
    <property type="entry name" value="RESPONSE_REGULATORY"/>
    <property type="match status" value="1"/>
</dbReference>
<evidence type="ECO:0000259" key="4">
    <source>
        <dbReference type="PROSITE" id="PS50110"/>
    </source>
</evidence>
<dbReference type="Gene3D" id="3.60.40.10">
    <property type="entry name" value="PPM-type phosphatase domain"/>
    <property type="match status" value="1"/>
</dbReference>
<dbReference type="SUPFAM" id="SSF81606">
    <property type="entry name" value="PP2C-like"/>
    <property type="match status" value="1"/>
</dbReference>
<keyword evidence="1" id="KW-0378">Hydrolase</keyword>
<evidence type="ECO:0000313" key="6">
    <source>
        <dbReference type="Proteomes" id="UP000199054"/>
    </source>
</evidence>
<dbReference type="OrthoDB" id="9811749at2"/>
<feature type="coiled-coil region" evidence="3">
    <location>
        <begin position="139"/>
        <end position="177"/>
    </location>
</feature>
<dbReference type="PANTHER" id="PTHR43156">
    <property type="entry name" value="STAGE II SPORULATION PROTEIN E-RELATED"/>
    <property type="match status" value="1"/>
</dbReference>
<dbReference type="GO" id="GO:0000160">
    <property type="term" value="P:phosphorelay signal transduction system"/>
    <property type="evidence" value="ECO:0007669"/>
    <property type="project" value="InterPro"/>
</dbReference>
<keyword evidence="2" id="KW-0597">Phosphoprotein</keyword>
<dbReference type="Pfam" id="PF07228">
    <property type="entry name" value="SpoIIE"/>
    <property type="match status" value="1"/>
</dbReference>
<dbReference type="InterPro" id="IPR001789">
    <property type="entry name" value="Sig_transdc_resp-reg_receiver"/>
</dbReference>
<gene>
    <name evidence="5" type="ORF">SAMN04489859_100846</name>
</gene>
<accession>A0A1H8GZK2</accession>
<organism evidence="5 6">
    <name type="scientific">Paracoccus alcaliphilus</name>
    <dbReference type="NCBI Taxonomy" id="34002"/>
    <lineage>
        <taxon>Bacteria</taxon>
        <taxon>Pseudomonadati</taxon>
        <taxon>Pseudomonadota</taxon>
        <taxon>Alphaproteobacteria</taxon>
        <taxon>Rhodobacterales</taxon>
        <taxon>Paracoccaceae</taxon>
        <taxon>Paracoccus</taxon>
    </lineage>
</organism>
<dbReference type="EMBL" id="FODE01000008">
    <property type="protein sequence ID" value="SEN49561.1"/>
    <property type="molecule type" value="Genomic_DNA"/>
</dbReference>
<feature type="modified residue" description="4-aspartylphosphate" evidence="2">
    <location>
        <position position="70"/>
    </location>
</feature>
<dbReference type="PANTHER" id="PTHR43156:SF2">
    <property type="entry name" value="STAGE II SPORULATION PROTEIN E"/>
    <property type="match status" value="1"/>
</dbReference>
<dbReference type="SMART" id="SM00448">
    <property type="entry name" value="REC"/>
    <property type="match status" value="1"/>
</dbReference>
<dbReference type="STRING" id="34002.SAMN04489859_100846"/>
<dbReference type="Gene3D" id="3.40.50.2300">
    <property type="match status" value="1"/>
</dbReference>
<dbReference type="AlphaFoldDB" id="A0A1H8GZK2"/>
<name>A0A1H8GZK2_9RHOB</name>
<evidence type="ECO:0000256" key="1">
    <source>
        <dbReference type="ARBA" id="ARBA00022801"/>
    </source>
</evidence>
<feature type="domain" description="Response regulatory" evidence="4">
    <location>
        <begin position="21"/>
        <end position="137"/>
    </location>
</feature>
<proteinExistence type="predicted"/>
<keyword evidence="3" id="KW-0175">Coiled coil</keyword>
<protein>
    <submittedName>
        <fullName evidence="5">Serine phosphatase RsbU, regulator of sigma subunit</fullName>
    </submittedName>
</protein>
<dbReference type="Pfam" id="PF00072">
    <property type="entry name" value="Response_reg"/>
    <property type="match status" value="1"/>
</dbReference>
<keyword evidence="6" id="KW-1185">Reference proteome</keyword>